<dbReference type="InterPro" id="IPR043683">
    <property type="entry name" value="TetX_monooxygenase"/>
</dbReference>
<evidence type="ECO:0000256" key="2">
    <source>
        <dbReference type="ARBA" id="ARBA00022827"/>
    </source>
</evidence>
<evidence type="ECO:0000256" key="3">
    <source>
        <dbReference type="ARBA" id="ARBA00023002"/>
    </source>
</evidence>
<dbReference type="GO" id="GO:0005737">
    <property type="term" value="C:cytoplasm"/>
    <property type="evidence" value="ECO:0007669"/>
    <property type="project" value="UniProtKB-SubCell"/>
</dbReference>
<comment type="similarity">
    <text evidence="5">Belongs to the aromatic-ring hydroxylase family. TetX subfamily.</text>
</comment>
<keyword evidence="4 5" id="KW-0503">Monooxygenase</keyword>
<sequence length="390" mass="42263">MLLLGKKVAIIGGGPGGLTLARLLQQSGATVHVYERDASCHERVQGGTLDLHHDSGLAALRQAGLLDAFRAAYRPGADHMRLTDQHATIVHDDHTESQTATFGDVHFRPEIDRGPLRDLLLDSLQPDTVVWDRQFAAMQPAGPAWEITFRNGTSATADLVIGADGANSKIRPFVTPIRPFYSGVMIVEGIVPNAAQQAPRVSQLLQGGKLFALGDEKTLVVSAKGDGSLNFYLGFKAPETWAQTSGLSFQDAAQLKAWFRQAFAGWASLWEELFATEPAACVSRPQYCMPLTQTWPAQPNLTLLGDAAHVMPPYAGEGVNMAMLDALELSNCLTSPQFLDLQAAITHYEQHMRQRASAVAQDTMEQTAVLHSQGGLAYLVGLFRGDVLHE</sequence>
<dbReference type="RefSeq" id="WP_144845525.1">
    <property type="nucleotide sequence ID" value="NZ_VMRJ01000001.1"/>
</dbReference>
<keyword evidence="3 5" id="KW-0560">Oxidoreductase</keyword>
<dbReference type="GO" id="GO:0071949">
    <property type="term" value="F:FAD binding"/>
    <property type="evidence" value="ECO:0007669"/>
    <property type="project" value="InterPro"/>
</dbReference>
<dbReference type="InterPro" id="IPR036188">
    <property type="entry name" value="FAD/NAD-bd_sf"/>
</dbReference>
<dbReference type="EC" id="1.14.13.-" evidence="5"/>
<name>A0A558C542_9BACT</name>
<proteinExistence type="inferred from homology"/>
<feature type="binding site" evidence="5">
    <location>
        <position position="113"/>
    </location>
    <ligand>
        <name>FAD</name>
        <dbReference type="ChEBI" id="CHEBI:57692"/>
    </ligand>
</feature>
<dbReference type="InterPro" id="IPR002938">
    <property type="entry name" value="FAD-bd"/>
</dbReference>
<comment type="subcellular location">
    <subcellularLocation>
        <location evidence="5">Cytoplasm</location>
    </subcellularLocation>
</comment>
<dbReference type="PANTHER" id="PTHR46972:SF1">
    <property type="entry name" value="FAD DEPENDENT OXIDOREDUCTASE DOMAIN-CONTAINING PROTEIN"/>
    <property type="match status" value="1"/>
</dbReference>
<comment type="function">
    <text evidence="5">An FAD-requiring monooxygenase active on some tetracycline antibiotic derivatives, which leads to their inactivation. Hydroxylates carbon 11a of tetracycline and some analogs.</text>
</comment>
<keyword evidence="1 5" id="KW-0285">Flavoprotein</keyword>
<dbReference type="EMBL" id="VMRJ01000001">
    <property type="protein sequence ID" value="TVT43732.1"/>
    <property type="molecule type" value="Genomic_DNA"/>
</dbReference>
<dbReference type="PANTHER" id="PTHR46972">
    <property type="entry name" value="MONOOXYGENASE ASQM-RELATED"/>
    <property type="match status" value="1"/>
</dbReference>
<keyword evidence="2 5" id="KW-0274">FAD</keyword>
<gene>
    <name evidence="7" type="ORF">FNT36_06500</name>
</gene>
<evidence type="ECO:0000313" key="8">
    <source>
        <dbReference type="Proteomes" id="UP000317624"/>
    </source>
</evidence>
<evidence type="ECO:0000256" key="1">
    <source>
        <dbReference type="ARBA" id="ARBA00022630"/>
    </source>
</evidence>
<comment type="domain">
    <text evidence="5">Consists of an N-terminal FAD-binding domain with a Rossman fold and a C-terminal substrate-binding domain.</text>
</comment>
<accession>A0A558C542</accession>
<keyword evidence="5" id="KW-0547">Nucleotide-binding</keyword>
<dbReference type="Gene3D" id="3.50.50.60">
    <property type="entry name" value="FAD/NAD(P)-binding domain"/>
    <property type="match status" value="1"/>
</dbReference>
<dbReference type="AlphaFoldDB" id="A0A558C542"/>
<keyword evidence="8" id="KW-1185">Reference proteome</keyword>
<dbReference type="PRINTS" id="PR00420">
    <property type="entry name" value="RNGMNOXGNASE"/>
</dbReference>
<keyword evidence="5" id="KW-0521">NADP</keyword>
<evidence type="ECO:0000256" key="4">
    <source>
        <dbReference type="ARBA" id="ARBA00023033"/>
    </source>
</evidence>
<feature type="binding site" evidence="5">
    <location>
        <position position="43"/>
    </location>
    <ligand>
        <name>NADPH</name>
        <dbReference type="ChEBI" id="CHEBI:57783"/>
    </ligand>
</feature>
<evidence type="ECO:0000256" key="5">
    <source>
        <dbReference type="HAMAP-Rule" id="MF_00845"/>
    </source>
</evidence>
<comment type="catalytic activity">
    <reaction evidence="5">
        <text>a tetracycline + NADPH + O2 + H(+) = an 11a-hydroxytetracycline + NADP(+) + H2O</text>
        <dbReference type="Rhea" id="RHEA:61444"/>
        <dbReference type="ChEBI" id="CHEBI:15377"/>
        <dbReference type="ChEBI" id="CHEBI:15378"/>
        <dbReference type="ChEBI" id="CHEBI:15379"/>
        <dbReference type="ChEBI" id="CHEBI:57783"/>
        <dbReference type="ChEBI" id="CHEBI:58349"/>
        <dbReference type="ChEBI" id="CHEBI:144644"/>
        <dbReference type="ChEBI" id="CHEBI:144645"/>
    </reaction>
</comment>
<dbReference type="HAMAP" id="MF_00845">
    <property type="entry name" value="TetX_monooxygenase"/>
    <property type="match status" value="1"/>
</dbReference>
<feature type="binding site" evidence="5">
    <location>
        <position position="306"/>
    </location>
    <ligand>
        <name>FAD</name>
        <dbReference type="ChEBI" id="CHEBI:57692"/>
    </ligand>
</feature>
<dbReference type="GO" id="GO:0046677">
    <property type="term" value="P:response to antibiotic"/>
    <property type="evidence" value="ECO:0007669"/>
    <property type="project" value="InterPro"/>
</dbReference>
<dbReference type="SUPFAM" id="SSF51905">
    <property type="entry name" value="FAD/NAD(P)-binding domain"/>
    <property type="match status" value="1"/>
</dbReference>
<comment type="cofactor">
    <cofactor evidence="5">
        <name>FAD</name>
        <dbReference type="ChEBI" id="CHEBI:57692"/>
    </cofactor>
</comment>
<comment type="caution">
    <text evidence="7">The sequence shown here is derived from an EMBL/GenBank/DDBJ whole genome shotgun (WGS) entry which is preliminary data.</text>
</comment>
<keyword evidence="5" id="KW-0963">Cytoplasm</keyword>
<evidence type="ECO:0000259" key="6">
    <source>
        <dbReference type="Pfam" id="PF01494"/>
    </source>
</evidence>
<feature type="binding site" evidence="5">
    <location>
        <position position="50"/>
    </location>
    <ligand>
        <name>FAD</name>
        <dbReference type="ChEBI" id="CHEBI:57692"/>
    </ligand>
</feature>
<comment type="subunit">
    <text evidence="5">Monomer.</text>
</comment>
<protein>
    <recommendedName>
        <fullName evidence="5">Flavin-dependent monooxygenase</fullName>
    </recommendedName>
    <alternativeName>
        <fullName evidence="5">TetX monooxygenase</fullName>
        <shortName evidence="5">TetX</shortName>
        <ecNumber evidence="5">1.14.13.-</ecNumber>
    </alternativeName>
</protein>
<dbReference type="Proteomes" id="UP000317624">
    <property type="component" value="Unassembled WGS sequence"/>
</dbReference>
<dbReference type="GO" id="GO:0004497">
    <property type="term" value="F:monooxygenase activity"/>
    <property type="evidence" value="ECO:0007669"/>
    <property type="project" value="UniProtKB-UniRule"/>
</dbReference>
<evidence type="ECO:0000313" key="7">
    <source>
        <dbReference type="EMBL" id="TVT43732.1"/>
    </source>
</evidence>
<reference evidence="7 8" key="1">
    <citation type="submission" date="2019-07" db="EMBL/GenBank/DDBJ databases">
        <title>Hymenobacter sp. straun FUR1 Genome sequencing and assembly.</title>
        <authorList>
            <person name="Chhetri G."/>
        </authorList>
    </citation>
    <scope>NUCLEOTIDE SEQUENCE [LARGE SCALE GENOMIC DNA]</scope>
    <source>
        <strain evidence="7 8">Fur1</strain>
    </source>
</reference>
<dbReference type="Pfam" id="PF01494">
    <property type="entry name" value="FAD_binding_3"/>
    <property type="match status" value="1"/>
</dbReference>
<dbReference type="OrthoDB" id="9782160at2"/>
<feature type="domain" description="FAD-binding" evidence="6">
    <location>
        <begin position="7"/>
        <end position="361"/>
    </location>
</feature>
<organism evidence="7 8">
    <name type="scientific">Hymenobacter setariae</name>
    <dbReference type="NCBI Taxonomy" id="2594794"/>
    <lineage>
        <taxon>Bacteria</taxon>
        <taxon>Pseudomonadati</taxon>
        <taxon>Bacteroidota</taxon>
        <taxon>Cytophagia</taxon>
        <taxon>Cytophagales</taxon>
        <taxon>Hymenobacteraceae</taxon>
        <taxon>Hymenobacter</taxon>
    </lineage>
</organism>